<keyword evidence="3" id="KW-0274">FAD</keyword>
<dbReference type="STRING" id="105696.A0A1Y2LVT6"/>
<evidence type="ECO:0000256" key="3">
    <source>
        <dbReference type="ARBA" id="ARBA00022827"/>
    </source>
</evidence>
<dbReference type="PANTHER" id="PTHR42973:SF34">
    <property type="entry name" value="FAD BINDING DOMAIN PROTEIN (AFU_ORTHOLOGUE AFUA_3G02770)"/>
    <property type="match status" value="1"/>
</dbReference>
<dbReference type="InParanoid" id="A0A1Y2LVT6"/>
<dbReference type="InterPro" id="IPR050416">
    <property type="entry name" value="FAD-linked_Oxidoreductase"/>
</dbReference>
<dbReference type="SUPFAM" id="SSF56176">
    <property type="entry name" value="FAD-binding/transporter-associated domain-like"/>
    <property type="match status" value="1"/>
</dbReference>
<protein>
    <recommendedName>
        <fullName evidence="5">FAD-binding PCMH-type domain-containing protein</fullName>
    </recommendedName>
</protein>
<reference evidence="6 7" key="1">
    <citation type="journal article" date="2017" name="Genome Announc.">
        <title>Genome sequence of the saprophytic ascomycete Epicoccum nigrum ICMP 19927 strain isolated from New Zealand.</title>
        <authorList>
            <person name="Fokin M."/>
            <person name="Fleetwood D."/>
            <person name="Weir B.S."/>
            <person name="Villas-Boas S.G."/>
        </authorList>
    </citation>
    <scope>NUCLEOTIDE SEQUENCE [LARGE SCALE GENOMIC DNA]</scope>
    <source>
        <strain evidence="6 7">ICMP 19927</strain>
    </source>
</reference>
<accession>A0A1Y2LVT6</accession>
<dbReference type="PANTHER" id="PTHR42973">
    <property type="entry name" value="BINDING OXIDOREDUCTASE, PUTATIVE (AFU_ORTHOLOGUE AFUA_1G17690)-RELATED"/>
    <property type="match status" value="1"/>
</dbReference>
<dbReference type="OMA" id="TIGHITR"/>
<feature type="domain" description="FAD-binding PCMH-type" evidence="5">
    <location>
        <begin position="45"/>
        <end position="216"/>
    </location>
</feature>
<dbReference type="GO" id="GO:0071949">
    <property type="term" value="F:FAD binding"/>
    <property type="evidence" value="ECO:0007669"/>
    <property type="project" value="InterPro"/>
</dbReference>
<comment type="similarity">
    <text evidence="1">Belongs to the oxygen-dependent FAD-linked oxidoreductase family.</text>
</comment>
<dbReference type="InterPro" id="IPR016166">
    <property type="entry name" value="FAD-bd_PCMH"/>
</dbReference>
<dbReference type="InterPro" id="IPR036318">
    <property type="entry name" value="FAD-bd_PCMH-like_sf"/>
</dbReference>
<evidence type="ECO:0000313" key="6">
    <source>
        <dbReference type="EMBL" id="OSS47088.1"/>
    </source>
</evidence>
<evidence type="ECO:0000259" key="5">
    <source>
        <dbReference type="PROSITE" id="PS51387"/>
    </source>
</evidence>
<dbReference type="EMBL" id="KZ107849">
    <property type="protein sequence ID" value="OSS47088.1"/>
    <property type="molecule type" value="Genomic_DNA"/>
</dbReference>
<dbReference type="Gene3D" id="3.30.465.10">
    <property type="match status" value="1"/>
</dbReference>
<dbReference type="InterPro" id="IPR016169">
    <property type="entry name" value="FAD-bd_PCMH_sub2"/>
</dbReference>
<sequence length="283" mass="30625">MIFTSEDRLAPQHNSLKLIYGNNLAQQDEATFTNFINTYWSRQQREITPQCVLQPSRSIDVANAILISRLTQCPFAVKSGGHSSVPGGSNVDGSITINFEKLNRIVLANDKKPASFQPGNTWFDVYSALEEHNTTIIGGRVASAGVGELTLGGGISNLSSQYGLACDNVLSYEVVTASGIVLNVSQISYPDLYWALRGGGNNFGIVTQFDVQAMPQGLMWGGRQIYLESAFPALIQAYYNLGMDGKESGKAHQILSLGYSDMAIASLELEYADPTPNATILAE</sequence>
<dbReference type="AlphaFoldDB" id="A0A1Y2LVT6"/>
<proteinExistence type="inferred from homology"/>
<dbReference type="Pfam" id="PF01565">
    <property type="entry name" value="FAD_binding_4"/>
    <property type="match status" value="1"/>
</dbReference>
<keyword evidence="2" id="KW-0285">Flavoprotein</keyword>
<dbReference type="Proteomes" id="UP000193240">
    <property type="component" value="Unassembled WGS sequence"/>
</dbReference>
<keyword evidence="4" id="KW-0560">Oxidoreductase</keyword>
<evidence type="ECO:0000313" key="7">
    <source>
        <dbReference type="Proteomes" id="UP000193240"/>
    </source>
</evidence>
<dbReference type="PROSITE" id="PS51387">
    <property type="entry name" value="FAD_PCMH"/>
    <property type="match status" value="1"/>
</dbReference>
<evidence type="ECO:0000256" key="1">
    <source>
        <dbReference type="ARBA" id="ARBA00005466"/>
    </source>
</evidence>
<evidence type="ECO:0000256" key="2">
    <source>
        <dbReference type="ARBA" id="ARBA00022630"/>
    </source>
</evidence>
<dbReference type="GO" id="GO:0016491">
    <property type="term" value="F:oxidoreductase activity"/>
    <property type="evidence" value="ECO:0007669"/>
    <property type="project" value="UniProtKB-KW"/>
</dbReference>
<name>A0A1Y2LVT6_EPING</name>
<keyword evidence="7" id="KW-1185">Reference proteome</keyword>
<organism evidence="6 7">
    <name type="scientific">Epicoccum nigrum</name>
    <name type="common">Soil fungus</name>
    <name type="synonym">Epicoccum purpurascens</name>
    <dbReference type="NCBI Taxonomy" id="105696"/>
    <lineage>
        <taxon>Eukaryota</taxon>
        <taxon>Fungi</taxon>
        <taxon>Dikarya</taxon>
        <taxon>Ascomycota</taxon>
        <taxon>Pezizomycotina</taxon>
        <taxon>Dothideomycetes</taxon>
        <taxon>Pleosporomycetidae</taxon>
        <taxon>Pleosporales</taxon>
        <taxon>Pleosporineae</taxon>
        <taxon>Didymellaceae</taxon>
        <taxon>Epicoccum</taxon>
    </lineage>
</organism>
<evidence type="ECO:0000256" key="4">
    <source>
        <dbReference type="ARBA" id="ARBA00023002"/>
    </source>
</evidence>
<gene>
    <name evidence="6" type="ORF">B5807_09990</name>
</gene>
<dbReference type="InterPro" id="IPR006094">
    <property type="entry name" value="Oxid_FAD_bind_N"/>
</dbReference>